<dbReference type="AlphaFoldDB" id="A0A4S4BGG5"/>
<evidence type="ECO:0000313" key="1">
    <source>
        <dbReference type="EMBL" id="THF73320.1"/>
    </source>
</evidence>
<dbReference type="EMBL" id="SSOB01000058">
    <property type="protein sequence ID" value="THF73320.1"/>
    <property type="molecule type" value="Genomic_DNA"/>
</dbReference>
<name>A0A4S4BGG5_9BACL</name>
<accession>A0A4S4BGG5</accession>
<keyword evidence="2" id="KW-1185">Reference proteome</keyword>
<gene>
    <name evidence="1" type="ORF">E6C55_29835</name>
</gene>
<sequence>MMGVTTGETGGKSMVEFDVIVNGKVEETIRPKTQKLREIYELLNGRMMNGLKRKYGVGVQVRRRMVY</sequence>
<comment type="caution">
    <text evidence="1">The sequence shown here is derived from an EMBL/GenBank/DDBJ whole genome shotgun (WGS) entry which is preliminary data.</text>
</comment>
<evidence type="ECO:0000313" key="2">
    <source>
        <dbReference type="Proteomes" id="UP000310636"/>
    </source>
</evidence>
<dbReference type="OrthoDB" id="2629178at2"/>
<organism evidence="1 2">
    <name type="scientific">Cohnella fermenti</name>
    <dbReference type="NCBI Taxonomy" id="2565925"/>
    <lineage>
        <taxon>Bacteria</taxon>
        <taxon>Bacillati</taxon>
        <taxon>Bacillota</taxon>
        <taxon>Bacilli</taxon>
        <taxon>Bacillales</taxon>
        <taxon>Paenibacillaceae</taxon>
        <taxon>Cohnella</taxon>
    </lineage>
</organism>
<proteinExistence type="predicted"/>
<dbReference type="Proteomes" id="UP000310636">
    <property type="component" value="Unassembled WGS sequence"/>
</dbReference>
<reference evidence="1 2" key="1">
    <citation type="submission" date="2019-04" db="EMBL/GenBank/DDBJ databases">
        <title>Cohnella sp. nov. isolated from preserved vegetables.</title>
        <authorList>
            <person name="Lin S.-Y."/>
            <person name="Hung M.-H."/>
            <person name="Young C.-C."/>
        </authorList>
    </citation>
    <scope>NUCLEOTIDE SEQUENCE [LARGE SCALE GENOMIC DNA]</scope>
    <source>
        <strain evidence="1 2">CC-MHH1044</strain>
    </source>
</reference>
<protein>
    <submittedName>
        <fullName evidence="1">Uncharacterized protein</fullName>
    </submittedName>
</protein>
<dbReference type="RefSeq" id="WP_136373491.1">
    <property type="nucleotide sequence ID" value="NZ_SSOB01000058.1"/>
</dbReference>